<evidence type="ECO:0000313" key="2">
    <source>
        <dbReference type="Proteomes" id="UP000036756"/>
    </source>
</evidence>
<name>A0A0J8G5G2_CLOCY</name>
<protein>
    <submittedName>
        <fullName evidence="1">S-layer protein EA1</fullName>
    </submittedName>
</protein>
<dbReference type="OrthoDB" id="1745512at2"/>
<dbReference type="Proteomes" id="UP000036756">
    <property type="component" value="Unassembled WGS sequence"/>
</dbReference>
<dbReference type="AlphaFoldDB" id="A0A0J8G5G2"/>
<evidence type="ECO:0000313" key="1">
    <source>
        <dbReference type="EMBL" id="KMT22896.1"/>
    </source>
</evidence>
<comment type="caution">
    <text evidence="1">The sequence shown here is derived from an EMBL/GenBank/DDBJ whole genome shotgun (WGS) entry which is preliminary data.</text>
</comment>
<sequence>MRRIFFKFTIFLIFMFLISTIGSIREAKAISASLVSATAKVNHLMWSLKNNYLGIKNQAQWEVYIKEARYLISIIPISEASEKAKLIDKVNTSDNLVKAIARINQVEKSMEINYHGIKNSNQWKEYIELSQVDLDKVDKNIFSSQHSSLLARKGVCEDIILSIEQVFQEEYNKSLKLYKYARDTMFLRDAEKALDSAKLLGTCKESDDLEYKCETLIRDIKTLTININSVDIKEETYDDDRKNQVLYLLINEEGISIEFLKVAGYTVEFQAKKNDGSDADIFTTGSKSDTGKLRDGLPKGRYTVVVMLSKGSNKYISSPVNIDVINLDSNVSSIEGYTIHNLGQNGIIDEGDFINNSNILVVGEKATIESLDVLIDSEVYRVSSDIEIISNDTSIIDLENGYIIAESKGVSSLTILYNGVSKKINIEVKEDERKVSTIEAKDFDIITQKNSAYNLYIKDQYGDPIDYKNIKVAIQGSYQIADAIIEYKDIGEAILNVQAGSVEGLATIHLKDNEGNLLHSIQVRVSRMDNVEKLSLDIVPYKDSSYSKDLTIFPESYDIDRYIKFQMSQYNSEGIYNGRVNLKDYSVMYDKDLLSISGLDNGVFNDVEDFIVSAKKSGESDLAVFYPNRSLAYKVRIKVQSYSNKIEGVNWKSTTDINYVGEVVNIYDMLDVVESSNDDYINGIVLSNPTSHRVRIKKSDSITINGNMSIGDLYLDKDDNGIYSTGDLILGKVHARCIDLNSNSASKDIDIYEGVTTKRGDRMVVIFYIKDFDEDLGTMGNVIENKSINIDVK</sequence>
<reference evidence="1 2" key="1">
    <citation type="submission" date="2015-06" db="EMBL/GenBank/DDBJ databases">
        <title>Draft genome sequence of the purine-degrading Clostridium cylindrosporum HC-1 (DSM 605).</title>
        <authorList>
            <person name="Poehlein A."/>
            <person name="Schiel-Bengelsdorf B."/>
            <person name="Bengelsdorf F."/>
            <person name="Daniel R."/>
            <person name="Duerre P."/>
        </authorList>
    </citation>
    <scope>NUCLEOTIDE SEQUENCE [LARGE SCALE GENOMIC DNA]</scope>
    <source>
        <strain evidence="1 2">DSM 605</strain>
    </source>
</reference>
<accession>A0A0J8G5G2</accession>
<proteinExistence type="predicted"/>
<dbReference type="PATRIC" id="fig|1121307.3.peg.2071"/>
<dbReference type="STRING" id="1121307.CLCY_5c01350"/>
<organism evidence="1 2">
    <name type="scientific">Clostridium cylindrosporum DSM 605</name>
    <dbReference type="NCBI Taxonomy" id="1121307"/>
    <lineage>
        <taxon>Bacteria</taxon>
        <taxon>Bacillati</taxon>
        <taxon>Bacillota</taxon>
        <taxon>Clostridia</taxon>
        <taxon>Eubacteriales</taxon>
        <taxon>Clostridiaceae</taxon>
        <taxon>Clostridium</taxon>
    </lineage>
</organism>
<keyword evidence="2" id="KW-1185">Reference proteome</keyword>
<dbReference type="EMBL" id="LFVU01000004">
    <property type="protein sequence ID" value="KMT22896.1"/>
    <property type="molecule type" value="Genomic_DNA"/>
</dbReference>
<dbReference type="RefSeq" id="WP_048569626.1">
    <property type="nucleotide sequence ID" value="NZ_LFVU01000004.1"/>
</dbReference>
<gene>
    <name evidence="1" type="primary">eag</name>
    <name evidence="1" type="ORF">CLCY_5c01350</name>
</gene>